<evidence type="ECO:0000313" key="2">
    <source>
        <dbReference type="Proteomes" id="UP000799750"/>
    </source>
</evidence>
<gene>
    <name evidence="1" type="ORF">BU16DRAFT_557782</name>
</gene>
<organism evidence="1 2">
    <name type="scientific">Lophium mytilinum</name>
    <dbReference type="NCBI Taxonomy" id="390894"/>
    <lineage>
        <taxon>Eukaryota</taxon>
        <taxon>Fungi</taxon>
        <taxon>Dikarya</taxon>
        <taxon>Ascomycota</taxon>
        <taxon>Pezizomycotina</taxon>
        <taxon>Dothideomycetes</taxon>
        <taxon>Pleosporomycetidae</taxon>
        <taxon>Mytilinidiales</taxon>
        <taxon>Mytilinidiaceae</taxon>
        <taxon>Lophium</taxon>
    </lineage>
</organism>
<proteinExistence type="predicted"/>
<accession>A0A6A6R4K5</accession>
<dbReference type="EMBL" id="MU004184">
    <property type="protein sequence ID" value="KAF2499459.1"/>
    <property type="molecule type" value="Genomic_DNA"/>
</dbReference>
<name>A0A6A6R4K5_9PEZI</name>
<evidence type="ECO:0000313" key="1">
    <source>
        <dbReference type="EMBL" id="KAF2499459.1"/>
    </source>
</evidence>
<keyword evidence="2" id="KW-1185">Reference proteome</keyword>
<reference evidence="1" key="1">
    <citation type="journal article" date="2020" name="Stud. Mycol.">
        <title>101 Dothideomycetes genomes: a test case for predicting lifestyles and emergence of pathogens.</title>
        <authorList>
            <person name="Haridas S."/>
            <person name="Albert R."/>
            <person name="Binder M."/>
            <person name="Bloem J."/>
            <person name="Labutti K."/>
            <person name="Salamov A."/>
            <person name="Andreopoulos B."/>
            <person name="Baker S."/>
            <person name="Barry K."/>
            <person name="Bills G."/>
            <person name="Bluhm B."/>
            <person name="Cannon C."/>
            <person name="Castanera R."/>
            <person name="Culley D."/>
            <person name="Daum C."/>
            <person name="Ezra D."/>
            <person name="Gonzalez J."/>
            <person name="Henrissat B."/>
            <person name="Kuo A."/>
            <person name="Liang C."/>
            <person name="Lipzen A."/>
            <person name="Lutzoni F."/>
            <person name="Magnuson J."/>
            <person name="Mondo S."/>
            <person name="Nolan M."/>
            <person name="Ohm R."/>
            <person name="Pangilinan J."/>
            <person name="Park H.-J."/>
            <person name="Ramirez L."/>
            <person name="Alfaro M."/>
            <person name="Sun H."/>
            <person name="Tritt A."/>
            <person name="Yoshinaga Y."/>
            <person name="Zwiers L.-H."/>
            <person name="Turgeon B."/>
            <person name="Goodwin S."/>
            <person name="Spatafora J."/>
            <person name="Crous P."/>
            <person name="Grigoriev I."/>
        </authorList>
    </citation>
    <scope>NUCLEOTIDE SEQUENCE</scope>
    <source>
        <strain evidence="1">CBS 269.34</strain>
    </source>
</reference>
<sequence>MPPHHHALEIQSGCTRDFRADISIVKLSLPEAEKAARNAHMQPRSSNTPSARLNPLIPLCGDFDQAANYLALAPAKRAVSMCMPVQGRFDAVSHIIVHLGIRSWLYRPLTQLPSKSITGYVCPYLDCMILRGLGCIRQVVRFMKDCAWGAAGNTSSWLPAEHLSPFTGQ</sequence>
<protein>
    <submittedName>
        <fullName evidence="1">Uncharacterized protein</fullName>
    </submittedName>
</protein>
<dbReference type="AlphaFoldDB" id="A0A6A6R4K5"/>
<dbReference type="Proteomes" id="UP000799750">
    <property type="component" value="Unassembled WGS sequence"/>
</dbReference>